<dbReference type="GO" id="GO:0016020">
    <property type="term" value="C:membrane"/>
    <property type="evidence" value="ECO:0007669"/>
    <property type="project" value="InterPro"/>
</dbReference>
<keyword evidence="2 5" id="KW-0812">Transmembrane</keyword>
<dbReference type="GeneID" id="19881318"/>
<dbReference type="InterPro" id="IPR006838">
    <property type="entry name" value="ADTRP_AIG1"/>
</dbReference>
<evidence type="ECO:0000256" key="3">
    <source>
        <dbReference type="ARBA" id="ARBA00022989"/>
    </source>
</evidence>
<dbReference type="HOGENOM" id="CLU_1134302_0_0_1"/>
<dbReference type="EMBL" id="JH370132">
    <property type="protein sequence ID" value="ELA42502.1"/>
    <property type="molecule type" value="Genomic_DNA"/>
</dbReference>
<evidence type="ECO:0000313" key="7">
    <source>
        <dbReference type="Proteomes" id="UP000011082"/>
    </source>
</evidence>
<evidence type="ECO:0000256" key="4">
    <source>
        <dbReference type="ARBA" id="ARBA00023136"/>
    </source>
</evidence>
<keyword evidence="7" id="KW-1185">Reference proteome</keyword>
<dbReference type="AlphaFoldDB" id="L2GQA0"/>
<feature type="transmembrane region" description="Helical" evidence="5">
    <location>
        <begin position="191"/>
        <end position="211"/>
    </location>
</feature>
<dbReference type="OrthoDB" id="1898221at2759"/>
<name>L2GQA0_VITCO</name>
<reference evidence="7" key="1">
    <citation type="submission" date="2011-05" db="EMBL/GenBank/DDBJ databases">
        <title>The genome sequence of Vittaforma corneae strain ATCC 50505.</title>
        <authorList>
            <consortium name="The Broad Institute Genome Sequencing Platform"/>
            <person name="Cuomo C."/>
            <person name="Didier E."/>
            <person name="Bowers L."/>
            <person name="Young S.K."/>
            <person name="Zeng Q."/>
            <person name="Gargeya S."/>
            <person name="Fitzgerald M."/>
            <person name="Haas B."/>
            <person name="Abouelleil A."/>
            <person name="Alvarado L."/>
            <person name="Arachchi H.M."/>
            <person name="Berlin A."/>
            <person name="Chapman S.B."/>
            <person name="Gearin G."/>
            <person name="Goldberg J."/>
            <person name="Griggs A."/>
            <person name="Gujja S."/>
            <person name="Hansen M."/>
            <person name="Heiman D."/>
            <person name="Howarth C."/>
            <person name="Larimer J."/>
            <person name="Lui A."/>
            <person name="MacDonald P.J.P."/>
            <person name="McCowen C."/>
            <person name="Montmayeur A."/>
            <person name="Murphy C."/>
            <person name="Neiman D."/>
            <person name="Pearson M."/>
            <person name="Priest M."/>
            <person name="Roberts A."/>
            <person name="Saif S."/>
            <person name="Shea T."/>
            <person name="Sisk P."/>
            <person name="Stolte C."/>
            <person name="Sykes S."/>
            <person name="Wortman J."/>
            <person name="Nusbaum C."/>
            <person name="Birren B."/>
        </authorList>
    </citation>
    <scope>NUCLEOTIDE SEQUENCE [LARGE SCALE GENOMIC DNA]</scope>
    <source>
        <strain evidence="7">ATCC 50505</strain>
    </source>
</reference>
<dbReference type="Pfam" id="PF04750">
    <property type="entry name" value="Far-17a_AIG1"/>
    <property type="match status" value="1"/>
</dbReference>
<evidence type="ECO:0000256" key="5">
    <source>
        <dbReference type="SAM" id="Phobius"/>
    </source>
</evidence>
<evidence type="ECO:0000256" key="1">
    <source>
        <dbReference type="ARBA" id="ARBA00004127"/>
    </source>
</evidence>
<dbReference type="Proteomes" id="UP000011082">
    <property type="component" value="Unassembled WGS sequence"/>
</dbReference>
<feature type="transmembrane region" description="Helical" evidence="5">
    <location>
        <begin position="81"/>
        <end position="100"/>
    </location>
</feature>
<keyword evidence="3 5" id="KW-1133">Transmembrane helix</keyword>
<feature type="transmembrane region" description="Helical" evidence="5">
    <location>
        <begin position="153"/>
        <end position="171"/>
    </location>
</feature>
<evidence type="ECO:0000256" key="2">
    <source>
        <dbReference type="ARBA" id="ARBA00022692"/>
    </source>
</evidence>
<sequence length="245" mass="29181">MEMWFWIVVLSITQFVLITYSIYHFEPIYNVFFATSNGKKIISDKFFFQLTNIGYLFTILTLCVYIASYKYEGLRVAYRQMLPLIFVIQIIITALFWILFFKNPSLVVDGKRPSQAWYKHVFYESPKHLIPFLVLFIGVIIEQCPDIDSNKLTMLFTFILYYWGLSEFYAFTRGRYLYGILGRFNIYQRLLMFLLVMIMAIFIYMSLSWLLNQPKFIYYRAVSHYNLYESRSMASANMTSGSLIN</sequence>
<dbReference type="PANTHER" id="PTHR10989:SF16">
    <property type="entry name" value="AT02829P-RELATED"/>
    <property type="match status" value="1"/>
</dbReference>
<feature type="transmembrane region" description="Helical" evidence="5">
    <location>
        <begin position="121"/>
        <end position="141"/>
    </location>
</feature>
<keyword evidence="4 5" id="KW-0472">Membrane</keyword>
<evidence type="ECO:0000313" key="6">
    <source>
        <dbReference type="EMBL" id="ELA42502.1"/>
    </source>
</evidence>
<feature type="transmembrane region" description="Helical" evidence="5">
    <location>
        <begin position="6"/>
        <end position="25"/>
    </location>
</feature>
<protein>
    <submittedName>
        <fullName evidence="6">Uncharacterized protein</fullName>
    </submittedName>
</protein>
<accession>L2GQA0</accession>
<comment type="subcellular location">
    <subcellularLocation>
        <location evidence="1">Endomembrane system</location>
        <topology evidence="1">Multi-pass membrane protein</topology>
    </subcellularLocation>
</comment>
<dbReference type="GO" id="GO:0012505">
    <property type="term" value="C:endomembrane system"/>
    <property type="evidence" value="ECO:0007669"/>
    <property type="project" value="UniProtKB-SubCell"/>
</dbReference>
<gene>
    <name evidence="6" type="ORF">VICG_00601</name>
</gene>
<proteinExistence type="predicted"/>
<dbReference type="InParanoid" id="L2GQA0"/>
<dbReference type="PANTHER" id="PTHR10989">
    <property type="entry name" value="ANDROGEN-INDUCED PROTEIN 1-RELATED"/>
    <property type="match status" value="1"/>
</dbReference>
<feature type="transmembrane region" description="Helical" evidence="5">
    <location>
        <begin position="46"/>
        <end position="69"/>
    </location>
</feature>
<dbReference type="VEuPathDB" id="MicrosporidiaDB:VICG_00601"/>
<organism evidence="6 7">
    <name type="scientific">Vittaforma corneae (strain ATCC 50505)</name>
    <name type="common">Microsporidian parasite</name>
    <name type="synonym">Nosema corneum</name>
    <dbReference type="NCBI Taxonomy" id="993615"/>
    <lineage>
        <taxon>Eukaryota</taxon>
        <taxon>Fungi</taxon>
        <taxon>Fungi incertae sedis</taxon>
        <taxon>Microsporidia</taxon>
        <taxon>Nosematidae</taxon>
        <taxon>Vittaforma</taxon>
    </lineage>
</organism>
<dbReference type="RefSeq" id="XP_007604053.1">
    <property type="nucleotide sequence ID" value="XM_007603991.1"/>
</dbReference>